<reference evidence="2" key="1">
    <citation type="journal article" date="2023" name="Mol. Ecol. Resour.">
        <title>Chromosome-level genome assembly of a triploid poplar Populus alba 'Berolinensis'.</title>
        <authorList>
            <person name="Chen S."/>
            <person name="Yu Y."/>
            <person name="Wang X."/>
            <person name="Wang S."/>
            <person name="Zhang T."/>
            <person name="Zhou Y."/>
            <person name="He R."/>
            <person name="Meng N."/>
            <person name="Wang Y."/>
            <person name="Liu W."/>
            <person name="Liu Z."/>
            <person name="Liu J."/>
            <person name="Guo Q."/>
            <person name="Huang H."/>
            <person name="Sederoff R.R."/>
            <person name="Wang G."/>
            <person name="Qu G."/>
            <person name="Chen S."/>
        </authorList>
    </citation>
    <scope>NUCLEOTIDE SEQUENCE</scope>
    <source>
        <strain evidence="2">SC-2020</strain>
    </source>
</reference>
<keyword evidence="1" id="KW-1133">Transmembrane helix</keyword>
<dbReference type="Proteomes" id="UP001164929">
    <property type="component" value="Chromosome 5"/>
</dbReference>
<gene>
    <name evidence="2" type="ORF">NC653_013778</name>
</gene>
<sequence length="148" mass="16501">MNIPGSVEKKPVCSLVRFLFLCSSVPVSLFGLASFFLNSFLLYFPLCFSSFQPPSLCLSLSSVLFFFSILSPFKTSVNFPLPLFSFPFPSVPSRFFLFFSFLCLVPPWFSPLSSLSPHSISATFFSPFSSLSLCSLLPSRFSLLLLLL</sequence>
<keyword evidence="1" id="KW-0812">Transmembrane</keyword>
<keyword evidence="1" id="KW-0472">Membrane</keyword>
<evidence type="ECO:0000313" key="3">
    <source>
        <dbReference type="Proteomes" id="UP001164929"/>
    </source>
</evidence>
<evidence type="ECO:0008006" key="4">
    <source>
        <dbReference type="Google" id="ProtNLM"/>
    </source>
</evidence>
<evidence type="ECO:0000256" key="1">
    <source>
        <dbReference type="SAM" id="Phobius"/>
    </source>
</evidence>
<feature type="transmembrane region" description="Helical" evidence="1">
    <location>
        <begin position="18"/>
        <end position="44"/>
    </location>
</feature>
<accession>A0AAD6W2X2</accession>
<feature type="transmembrane region" description="Helical" evidence="1">
    <location>
        <begin position="56"/>
        <end position="73"/>
    </location>
</feature>
<dbReference type="EMBL" id="JAQIZT010000005">
    <property type="protein sequence ID" value="KAJ6997308.1"/>
    <property type="molecule type" value="Genomic_DNA"/>
</dbReference>
<comment type="caution">
    <text evidence="2">The sequence shown here is derived from an EMBL/GenBank/DDBJ whole genome shotgun (WGS) entry which is preliminary data.</text>
</comment>
<feature type="transmembrane region" description="Helical" evidence="1">
    <location>
        <begin position="124"/>
        <end position="147"/>
    </location>
</feature>
<feature type="transmembrane region" description="Helical" evidence="1">
    <location>
        <begin position="93"/>
        <end position="112"/>
    </location>
</feature>
<evidence type="ECO:0000313" key="2">
    <source>
        <dbReference type="EMBL" id="KAJ6997308.1"/>
    </source>
</evidence>
<name>A0AAD6W2X2_9ROSI</name>
<protein>
    <recommendedName>
        <fullName evidence="4">Transmembrane protein</fullName>
    </recommendedName>
</protein>
<proteinExistence type="predicted"/>
<organism evidence="2 3">
    <name type="scientific">Populus alba x Populus x berolinensis</name>
    <dbReference type="NCBI Taxonomy" id="444605"/>
    <lineage>
        <taxon>Eukaryota</taxon>
        <taxon>Viridiplantae</taxon>
        <taxon>Streptophyta</taxon>
        <taxon>Embryophyta</taxon>
        <taxon>Tracheophyta</taxon>
        <taxon>Spermatophyta</taxon>
        <taxon>Magnoliopsida</taxon>
        <taxon>eudicotyledons</taxon>
        <taxon>Gunneridae</taxon>
        <taxon>Pentapetalae</taxon>
        <taxon>rosids</taxon>
        <taxon>fabids</taxon>
        <taxon>Malpighiales</taxon>
        <taxon>Salicaceae</taxon>
        <taxon>Saliceae</taxon>
        <taxon>Populus</taxon>
    </lineage>
</organism>
<keyword evidence="3" id="KW-1185">Reference proteome</keyword>
<dbReference type="AlphaFoldDB" id="A0AAD6W2X2"/>